<protein>
    <submittedName>
        <fullName evidence="1">2-nitropropane dioxygenase</fullName>
    </submittedName>
</protein>
<dbReference type="HOGENOM" id="CLU_1675016_0_0_0"/>
<dbReference type="Pfam" id="PF03060">
    <property type="entry name" value="NMO"/>
    <property type="match status" value="1"/>
</dbReference>
<reference evidence="1" key="1">
    <citation type="submission" date="2006-04" db="EMBL/GenBank/DDBJ databases">
        <title>Complete sequence of chromosome of Deinococcus geothermalis DSM 11300.</title>
        <authorList>
            <consortium name="US DOE Joint Genome Institute"/>
            <person name="Copeland A."/>
            <person name="Lucas S."/>
            <person name="Lapidus A."/>
            <person name="Barry K."/>
            <person name="Detter J.C."/>
            <person name="Glavina del Rio T."/>
            <person name="Hammon N."/>
            <person name="Israni S."/>
            <person name="Dalin E."/>
            <person name="Tice H."/>
            <person name="Pitluck S."/>
            <person name="Brettin T."/>
            <person name="Bruce D."/>
            <person name="Han C."/>
            <person name="Tapia R."/>
            <person name="Saunders E."/>
            <person name="Gilna P."/>
            <person name="Schmutz J."/>
            <person name="Larimer F."/>
            <person name="Land M."/>
            <person name="Hauser L."/>
            <person name="Kyrpides N."/>
            <person name="Kim E."/>
            <person name="Daly M.J."/>
            <person name="Fredrickson J.K."/>
            <person name="Makarova K.S."/>
            <person name="Gaidamakova E.K."/>
            <person name="Zhai M."/>
            <person name="Richardson P."/>
        </authorList>
    </citation>
    <scope>NUCLEOTIDE SEQUENCE</scope>
    <source>
        <strain evidence="1">DSM 11300</strain>
    </source>
</reference>
<accession>Q1IY96</accession>
<keyword evidence="1" id="KW-0560">Oxidoreductase</keyword>
<gene>
    <name evidence="1" type="ordered locus">Dgeo_1493</name>
</gene>
<keyword evidence="2" id="KW-1185">Reference proteome</keyword>
<dbReference type="AlphaFoldDB" id="Q1IY96"/>
<dbReference type="PANTHER" id="PTHR42747:SF3">
    <property type="entry name" value="NITRONATE MONOOXYGENASE-RELATED"/>
    <property type="match status" value="1"/>
</dbReference>
<dbReference type="InterPro" id="IPR013785">
    <property type="entry name" value="Aldolase_TIM"/>
</dbReference>
<dbReference type="GO" id="GO:0051213">
    <property type="term" value="F:dioxygenase activity"/>
    <property type="evidence" value="ECO:0007669"/>
    <property type="project" value="UniProtKB-KW"/>
</dbReference>
<dbReference type="EMBL" id="CP000359">
    <property type="protein sequence ID" value="ABF45788.1"/>
    <property type="molecule type" value="Genomic_DNA"/>
</dbReference>
<dbReference type="PANTHER" id="PTHR42747">
    <property type="entry name" value="NITRONATE MONOOXYGENASE-RELATED"/>
    <property type="match status" value="1"/>
</dbReference>
<evidence type="ECO:0000313" key="1">
    <source>
        <dbReference type="EMBL" id="ABF45788.1"/>
    </source>
</evidence>
<dbReference type="Proteomes" id="UP000002431">
    <property type="component" value="Chromosome"/>
</dbReference>
<name>Q1IY96_DEIGD</name>
<dbReference type="RefSeq" id="WP_011530622.1">
    <property type="nucleotide sequence ID" value="NC_008025.1"/>
</dbReference>
<keyword evidence="1" id="KW-0223">Dioxygenase</keyword>
<dbReference type="GO" id="GO:0018580">
    <property type="term" value="F:nitronate monooxygenase activity"/>
    <property type="evidence" value="ECO:0007669"/>
    <property type="project" value="TreeGrafter"/>
</dbReference>
<dbReference type="SUPFAM" id="SSF51412">
    <property type="entry name" value="Inosine monophosphate dehydrogenase (IMPDH)"/>
    <property type="match status" value="1"/>
</dbReference>
<sequence>MNPLMERLGLRVPVVQAPMAGGPTTPGLVAAVSQAGGLGSLGAAYLTPAQIWEAGVAVRALTSQPFAVNLFVSELQPSVTDPQVAAAVAELAPLYAELGLPPPKLPERVQEDFSAQLEAVLEVRPAAFSFTFGCLGADEVAALPRGGPCGDGHSDQR</sequence>
<dbReference type="eggNOG" id="COG2070">
    <property type="taxonomic scope" value="Bacteria"/>
</dbReference>
<dbReference type="Gene3D" id="3.20.20.70">
    <property type="entry name" value="Aldolase class I"/>
    <property type="match status" value="1"/>
</dbReference>
<dbReference type="STRING" id="319795.Dgeo_1493"/>
<organism evidence="1 2">
    <name type="scientific">Deinococcus geothermalis (strain DSM 11300 / CIP 105573 / AG-3a)</name>
    <dbReference type="NCBI Taxonomy" id="319795"/>
    <lineage>
        <taxon>Bacteria</taxon>
        <taxon>Thermotogati</taxon>
        <taxon>Deinococcota</taxon>
        <taxon>Deinococci</taxon>
        <taxon>Deinococcales</taxon>
        <taxon>Deinococcaceae</taxon>
        <taxon>Deinococcus</taxon>
    </lineage>
</organism>
<evidence type="ECO:0000313" key="2">
    <source>
        <dbReference type="Proteomes" id="UP000002431"/>
    </source>
</evidence>
<proteinExistence type="predicted"/>
<dbReference type="KEGG" id="dge:Dgeo_1493"/>